<keyword evidence="1" id="KW-0812">Transmembrane</keyword>
<dbReference type="OrthoDB" id="574571at2"/>
<organism evidence="2 3">
    <name type="scientific">Adhaeribacter arboris</name>
    <dbReference type="NCBI Taxonomy" id="2072846"/>
    <lineage>
        <taxon>Bacteria</taxon>
        <taxon>Pseudomonadati</taxon>
        <taxon>Bacteroidota</taxon>
        <taxon>Cytophagia</taxon>
        <taxon>Cytophagales</taxon>
        <taxon>Hymenobacteraceae</taxon>
        <taxon>Adhaeribacter</taxon>
    </lineage>
</organism>
<evidence type="ECO:0000313" key="3">
    <source>
        <dbReference type="Proteomes" id="UP000240357"/>
    </source>
</evidence>
<reference evidence="2 3" key="1">
    <citation type="submission" date="2018-03" db="EMBL/GenBank/DDBJ databases">
        <title>Adhaeribacter sp. HMF7605 Genome sequencing and assembly.</title>
        <authorList>
            <person name="Kang H."/>
            <person name="Kang J."/>
            <person name="Cha I."/>
            <person name="Kim H."/>
            <person name="Joh K."/>
        </authorList>
    </citation>
    <scope>NUCLEOTIDE SEQUENCE [LARGE SCALE GENOMIC DNA]</scope>
    <source>
        <strain evidence="2 3">HMF7605</strain>
    </source>
</reference>
<dbReference type="RefSeq" id="WP_106931691.1">
    <property type="nucleotide sequence ID" value="NZ_PYFT01000001.1"/>
</dbReference>
<keyword evidence="1" id="KW-1133">Transmembrane helix</keyword>
<comment type="caution">
    <text evidence="2">The sequence shown here is derived from an EMBL/GenBank/DDBJ whole genome shotgun (WGS) entry which is preliminary data.</text>
</comment>
<feature type="transmembrane region" description="Helical" evidence="1">
    <location>
        <begin position="6"/>
        <end position="27"/>
    </location>
</feature>
<dbReference type="EMBL" id="PYFT01000001">
    <property type="protein sequence ID" value="PSR55512.1"/>
    <property type="molecule type" value="Genomic_DNA"/>
</dbReference>
<accession>A0A2T2YJ31</accession>
<protein>
    <submittedName>
        <fullName evidence="2">Uncharacterized protein</fullName>
    </submittedName>
</protein>
<gene>
    <name evidence="2" type="ORF">AHMF7605_19365</name>
</gene>
<name>A0A2T2YJ31_9BACT</name>
<sequence>MELKDYLGLTVIGAVITTIGSLIALFLKDFLFVRYFDSIREKRTLKSLLKKYNDPLVLSAIELIRRLNELIKNYSTLTSVFTTDNFNSTPRIQASNDATDPYFLKYKIVSTLYRFCSLLGWLELYRQEMTFLDSHSTKRTIKLLEIIEKIRIPLADGQLIEEKKDWTTWKDILIFREELRAIGEGMIENNKEKRSILGYGKFQEMIDGYLSNDKPTRLRPTINFFLDYNNKKDFRQQRLKLLHDGLLDLVECLNKELYNKQVKKLRLD</sequence>
<keyword evidence="1" id="KW-0472">Membrane</keyword>
<evidence type="ECO:0000256" key="1">
    <source>
        <dbReference type="SAM" id="Phobius"/>
    </source>
</evidence>
<keyword evidence="3" id="KW-1185">Reference proteome</keyword>
<dbReference type="AlphaFoldDB" id="A0A2T2YJ31"/>
<dbReference type="Proteomes" id="UP000240357">
    <property type="component" value="Unassembled WGS sequence"/>
</dbReference>
<proteinExistence type="predicted"/>
<evidence type="ECO:0000313" key="2">
    <source>
        <dbReference type="EMBL" id="PSR55512.1"/>
    </source>
</evidence>